<accession>A0A9X3WRF4</accession>
<protein>
    <submittedName>
        <fullName evidence="1">Cytosolic protein</fullName>
    </submittedName>
</protein>
<evidence type="ECO:0000313" key="2">
    <source>
        <dbReference type="Proteomes" id="UP001145050"/>
    </source>
</evidence>
<comment type="caution">
    <text evidence="1">The sequence shown here is derived from an EMBL/GenBank/DDBJ whole genome shotgun (WGS) entry which is preliminary data.</text>
</comment>
<dbReference type="RefSeq" id="WP_272435743.1">
    <property type="nucleotide sequence ID" value="NZ_JAMQKB010000003.1"/>
</dbReference>
<dbReference type="EMBL" id="JAMQKB010000003">
    <property type="protein sequence ID" value="MDC3423960.1"/>
    <property type="molecule type" value="Genomic_DNA"/>
</dbReference>
<proteinExistence type="predicted"/>
<keyword evidence="2" id="KW-1185">Reference proteome</keyword>
<evidence type="ECO:0000313" key="1">
    <source>
        <dbReference type="EMBL" id="MDC3423960.1"/>
    </source>
</evidence>
<gene>
    <name evidence="1" type="ORF">NC797_05495</name>
</gene>
<name>A0A9X3WRF4_9BACI</name>
<reference evidence="1" key="1">
    <citation type="submission" date="2022-06" db="EMBL/GenBank/DDBJ databases">
        <title>Aquibacillus sp. a new bacterium isolated from soil saline samples.</title>
        <authorList>
            <person name="Galisteo C."/>
            <person name="De La Haba R."/>
            <person name="Sanchez-Porro C."/>
            <person name="Ventosa A."/>
        </authorList>
    </citation>
    <scope>NUCLEOTIDE SEQUENCE</scope>
    <source>
        <strain evidence="1">3ASR75-11</strain>
    </source>
</reference>
<dbReference type="AlphaFoldDB" id="A0A9X3WRF4"/>
<sequence length="127" mass="14792">MTVRQVLSKYFSNHSETSEQHWDPLLQTHYFKTTKDKGLQVVKDYLSRSQSFKIKAESKEHGEISFIYKGSKKAFVVATIVMVKPYRTAIDFSITTESSLPFDFGFSHNLAKKLYTQLKKELQFIEN</sequence>
<dbReference type="Proteomes" id="UP001145050">
    <property type="component" value="Unassembled WGS sequence"/>
</dbReference>
<organism evidence="1 2">
    <name type="scientific">Terrihalobacillus insolitus</name>
    <dbReference type="NCBI Taxonomy" id="2950438"/>
    <lineage>
        <taxon>Bacteria</taxon>
        <taxon>Bacillati</taxon>
        <taxon>Bacillota</taxon>
        <taxon>Bacilli</taxon>
        <taxon>Bacillales</taxon>
        <taxon>Bacillaceae</taxon>
        <taxon>Terrihalobacillus</taxon>
    </lineage>
</organism>